<sequence>MRWLEDNFQTIGASTSNVEKEQFACTFILRLIGGLLMPDKSYNLVYLRWLLLLADLKESRRLSWVNSTGEFVLRNVSSHNTAEFLANIWHVKVPLVIFATVEMHESDQVMRQVRSMQRIPLPSQELDDLYNIDLRGRLEEDWPTFHKKYIEMWERRYDFLPMCEPFLILELATSPDYMDWFNYNDKSYLLPDSERNRQRRRRRPRRGPINPRLEDGDAMGSTSTPSTPEDLIVVQPLSQCGHERVQPRRRESKLAINPDMHVKVKPKLTSNCQMQ</sequence>
<dbReference type="GO" id="GO:0010073">
    <property type="term" value="P:meristem maintenance"/>
    <property type="evidence" value="ECO:0007669"/>
    <property type="project" value="InterPro"/>
</dbReference>
<evidence type="ECO:0000313" key="3">
    <source>
        <dbReference type="Proteomes" id="UP000701853"/>
    </source>
</evidence>
<feature type="compositionally biased region" description="Basic residues" evidence="1">
    <location>
        <begin position="197"/>
        <end position="206"/>
    </location>
</feature>
<feature type="compositionally biased region" description="Basic and acidic residues" evidence="1">
    <location>
        <begin position="241"/>
        <end position="253"/>
    </location>
</feature>
<reference evidence="2 3" key="1">
    <citation type="journal article" date="2021" name="bioRxiv">
        <title>The Gossypium anomalum genome as a resource for cotton improvement and evolutionary analysis of hybrid incompatibility.</title>
        <authorList>
            <person name="Grover C.E."/>
            <person name="Yuan D."/>
            <person name="Arick M.A."/>
            <person name="Miller E.R."/>
            <person name="Hu G."/>
            <person name="Peterson D.G."/>
            <person name="Wendel J.F."/>
            <person name="Udall J.A."/>
        </authorList>
    </citation>
    <scope>NUCLEOTIDE SEQUENCE [LARGE SCALE GENOMIC DNA]</scope>
    <source>
        <strain evidence="2">JFW-Udall</strain>
        <tissue evidence="2">Leaf</tissue>
    </source>
</reference>
<keyword evidence="3" id="KW-1185">Reference proteome</keyword>
<proteinExistence type="predicted"/>
<protein>
    <recommendedName>
        <fullName evidence="4">Aminotransferase-like plant mobile domain-containing protein</fullName>
    </recommendedName>
</protein>
<dbReference type="AlphaFoldDB" id="A0A8J5XXW1"/>
<comment type="caution">
    <text evidence="2">The sequence shown here is derived from an EMBL/GenBank/DDBJ whole genome shotgun (WGS) entry which is preliminary data.</text>
</comment>
<feature type="region of interest" description="Disordered" evidence="1">
    <location>
        <begin position="192"/>
        <end position="253"/>
    </location>
</feature>
<gene>
    <name evidence="2" type="ORF">CXB51_034729</name>
</gene>
<accession>A0A8J5XXW1</accession>
<evidence type="ECO:0008006" key="4">
    <source>
        <dbReference type="Google" id="ProtNLM"/>
    </source>
</evidence>
<evidence type="ECO:0000256" key="1">
    <source>
        <dbReference type="SAM" id="MobiDB-lite"/>
    </source>
</evidence>
<evidence type="ECO:0000313" key="2">
    <source>
        <dbReference type="EMBL" id="KAG8472799.1"/>
    </source>
</evidence>
<dbReference type="InterPro" id="IPR044824">
    <property type="entry name" value="MAIN-like"/>
</dbReference>
<name>A0A8J5XXW1_9ROSI</name>
<organism evidence="2 3">
    <name type="scientific">Gossypium anomalum</name>
    <dbReference type="NCBI Taxonomy" id="47600"/>
    <lineage>
        <taxon>Eukaryota</taxon>
        <taxon>Viridiplantae</taxon>
        <taxon>Streptophyta</taxon>
        <taxon>Embryophyta</taxon>
        <taxon>Tracheophyta</taxon>
        <taxon>Spermatophyta</taxon>
        <taxon>Magnoliopsida</taxon>
        <taxon>eudicotyledons</taxon>
        <taxon>Gunneridae</taxon>
        <taxon>Pentapetalae</taxon>
        <taxon>rosids</taxon>
        <taxon>malvids</taxon>
        <taxon>Malvales</taxon>
        <taxon>Malvaceae</taxon>
        <taxon>Malvoideae</taxon>
        <taxon>Gossypium</taxon>
    </lineage>
</organism>
<dbReference type="Proteomes" id="UP000701853">
    <property type="component" value="Chromosome 13"/>
</dbReference>
<dbReference type="OrthoDB" id="1001065at2759"/>
<dbReference type="PANTHER" id="PTHR46033">
    <property type="entry name" value="PROTEIN MAIN-LIKE 2"/>
    <property type="match status" value="1"/>
</dbReference>
<dbReference type="PANTHER" id="PTHR46033:SF8">
    <property type="entry name" value="PROTEIN MAINTENANCE OF MERISTEMS-LIKE"/>
    <property type="match status" value="1"/>
</dbReference>
<dbReference type="EMBL" id="JAHUZN010000013">
    <property type="protein sequence ID" value="KAG8472799.1"/>
    <property type="molecule type" value="Genomic_DNA"/>
</dbReference>